<comment type="similarity">
    <text evidence="1 2">Belongs to the anti-sigma-factor antagonist family.</text>
</comment>
<comment type="caution">
    <text evidence="4">The sequence shown here is derived from an EMBL/GenBank/DDBJ whole genome shotgun (WGS) entry which is preliminary data.</text>
</comment>
<dbReference type="Pfam" id="PF13466">
    <property type="entry name" value="STAS_2"/>
    <property type="match status" value="1"/>
</dbReference>
<keyword evidence="5" id="KW-1185">Reference proteome</keyword>
<dbReference type="InterPro" id="IPR002645">
    <property type="entry name" value="STAS_dom"/>
</dbReference>
<protein>
    <recommendedName>
        <fullName evidence="2">Anti-sigma factor antagonist</fullName>
    </recommendedName>
</protein>
<dbReference type="Gene3D" id="3.30.750.24">
    <property type="entry name" value="STAS domain"/>
    <property type="match status" value="1"/>
</dbReference>
<dbReference type="NCBIfam" id="TIGR00377">
    <property type="entry name" value="ant_ant_sig"/>
    <property type="match status" value="1"/>
</dbReference>
<proteinExistence type="inferred from homology"/>
<dbReference type="PANTHER" id="PTHR33495">
    <property type="entry name" value="ANTI-SIGMA FACTOR ANTAGONIST TM_1081-RELATED-RELATED"/>
    <property type="match status" value="1"/>
</dbReference>
<dbReference type="EMBL" id="JAWJZF010000359">
    <property type="protein sequence ID" value="MDX2293538.1"/>
    <property type="molecule type" value="Genomic_DNA"/>
</dbReference>
<evidence type="ECO:0000259" key="3">
    <source>
        <dbReference type="PROSITE" id="PS50801"/>
    </source>
</evidence>
<dbReference type="Proteomes" id="UP001278571">
    <property type="component" value="Unassembled WGS sequence"/>
</dbReference>
<reference evidence="4 5" key="1">
    <citation type="submission" date="2023-10" db="EMBL/GenBank/DDBJ databases">
        <authorList>
            <person name="Wang X.X."/>
        </authorList>
    </citation>
    <scope>NUCLEOTIDE SEQUENCE [LARGE SCALE GENOMIC DNA]</scope>
    <source>
        <strain evidence="4 5">NBRC 12816</strain>
    </source>
</reference>
<evidence type="ECO:0000256" key="2">
    <source>
        <dbReference type="RuleBase" id="RU003749"/>
    </source>
</evidence>
<dbReference type="PROSITE" id="PS50801">
    <property type="entry name" value="STAS"/>
    <property type="match status" value="1"/>
</dbReference>
<dbReference type="RefSeq" id="WP_319009933.1">
    <property type="nucleotide sequence ID" value="NZ_JAWJZF010000359.1"/>
</dbReference>
<sequence>MDSEFGELGEEPQSGRRVRFSVEVRSARGSDTVVVVPLGELDHDTVEPLRIALEKHEDAGRIVVDCAGLDFCDSTGLNLLLRARSRALDAGARLDLAGLRPPVDRMFDITGARHVFQVYADVDAALAAGGAGDARPQDPA</sequence>
<dbReference type="SUPFAM" id="SSF52091">
    <property type="entry name" value="SpoIIaa-like"/>
    <property type="match status" value="1"/>
</dbReference>
<dbReference type="InterPro" id="IPR058548">
    <property type="entry name" value="MlaB-like_STAS"/>
</dbReference>
<evidence type="ECO:0000313" key="5">
    <source>
        <dbReference type="Proteomes" id="UP001278571"/>
    </source>
</evidence>
<dbReference type="CDD" id="cd07043">
    <property type="entry name" value="STAS_anti-anti-sigma_factors"/>
    <property type="match status" value="1"/>
</dbReference>
<dbReference type="PANTHER" id="PTHR33495:SF2">
    <property type="entry name" value="ANTI-SIGMA FACTOR ANTAGONIST TM_1081-RELATED"/>
    <property type="match status" value="1"/>
</dbReference>
<dbReference type="InterPro" id="IPR003658">
    <property type="entry name" value="Anti-sigma_ant"/>
</dbReference>
<accession>A0ABU4K716</accession>
<organism evidence="4 5">
    <name type="scientific">Streptomyces roseolus</name>
    <dbReference type="NCBI Taxonomy" id="67358"/>
    <lineage>
        <taxon>Bacteria</taxon>
        <taxon>Bacillati</taxon>
        <taxon>Actinomycetota</taxon>
        <taxon>Actinomycetes</taxon>
        <taxon>Kitasatosporales</taxon>
        <taxon>Streptomycetaceae</taxon>
        <taxon>Streptomyces</taxon>
    </lineage>
</organism>
<gene>
    <name evidence="4" type="ORF">R2363_15320</name>
</gene>
<evidence type="ECO:0000313" key="4">
    <source>
        <dbReference type="EMBL" id="MDX2293538.1"/>
    </source>
</evidence>
<name>A0ABU4K716_9ACTN</name>
<feature type="domain" description="STAS" evidence="3">
    <location>
        <begin position="22"/>
        <end position="129"/>
    </location>
</feature>
<evidence type="ECO:0000256" key="1">
    <source>
        <dbReference type="ARBA" id="ARBA00009013"/>
    </source>
</evidence>
<dbReference type="InterPro" id="IPR036513">
    <property type="entry name" value="STAS_dom_sf"/>
</dbReference>